<protein>
    <recommendedName>
        <fullName evidence="3">Alginate export domain-containing protein</fullName>
    </recommendedName>
</protein>
<evidence type="ECO:0000313" key="1">
    <source>
        <dbReference type="EMBL" id="AAZ25797.1"/>
    </source>
</evidence>
<dbReference type="Proteomes" id="UP000000547">
    <property type="component" value="Chromosome"/>
</dbReference>
<reference evidence="1" key="1">
    <citation type="journal article" date="2005" name="Proc. Natl. Acad. Sci. U.S.A.">
        <title>The psychrophilic lifestyle as revealed by the genome sequence of Colwellia psychrerythraea 34H through genomic and proteomic analyses.</title>
        <authorList>
            <person name="Methe B.A."/>
            <person name="Nelson K.E."/>
            <person name="Deming J.W."/>
            <person name="Momen B."/>
            <person name="Melamud E."/>
            <person name="Zhang X."/>
            <person name="Moult J."/>
            <person name="Madupu R."/>
            <person name="Nelson W.C."/>
            <person name="Dodson R.J."/>
            <person name="Brinkac L.M."/>
            <person name="Daugherty S.C."/>
            <person name="Durkin A.S."/>
            <person name="DeBoy R.T."/>
            <person name="Kolonay J.F."/>
            <person name="Sullivan S.A."/>
            <person name="Zhou L."/>
            <person name="Davidsen T.M."/>
            <person name="Wu M."/>
            <person name="Huston A.L."/>
            <person name="Lewis M."/>
            <person name="Weaver B."/>
            <person name="Weidman J.F."/>
            <person name="Khouri H."/>
            <person name="Utterback T.R."/>
            <person name="Feldblyum T.V."/>
            <person name="Fraser C.M."/>
        </authorList>
    </citation>
    <scope>NUCLEOTIDE SEQUENCE [LARGE SCALE GENOMIC DNA]</scope>
    <source>
        <strain evidence="1">34H</strain>
    </source>
</reference>
<dbReference type="STRING" id="167879.CPS_5039"/>
<dbReference type="AlphaFoldDB" id="Q47U46"/>
<organism evidence="1 2">
    <name type="scientific">Colwellia psychrerythraea (strain 34H / ATCC BAA-681)</name>
    <name type="common">Vibrio psychroerythus</name>
    <dbReference type="NCBI Taxonomy" id="167879"/>
    <lineage>
        <taxon>Bacteria</taxon>
        <taxon>Pseudomonadati</taxon>
        <taxon>Pseudomonadota</taxon>
        <taxon>Gammaproteobacteria</taxon>
        <taxon>Alteromonadales</taxon>
        <taxon>Colwelliaceae</taxon>
        <taxon>Colwellia</taxon>
    </lineage>
</organism>
<name>Q47U46_COLP3</name>
<dbReference type="HOGENOM" id="CLU_611014_0_0_6"/>
<dbReference type="KEGG" id="cps:CPS_5039"/>
<dbReference type="SUPFAM" id="SSF56935">
    <property type="entry name" value="Porins"/>
    <property type="match status" value="1"/>
</dbReference>
<sequence>MHELVQRLSLPVKFLLVLTLLGATVSPMSSFADSFSFSGYMKSYALAQDSISIQSDSIDKSTIENITTESNTIKNNSVQNQAQSIAGNFQSQNALRLMASYLSSSKGNIEIDYEIQPLYFSNSTMAEYYTKGNLGVIGGTVSSASNQYRYKDFDAVLSDVGSHGVVLQNLDRFNYQYSNDYGDLTIGRQVLSFGSARFTNPTDIFIPFAIQTLNQEYRVGIDAIRYKADVGDFAVIDMGLVIGEDGKKQNSAAFLRGKNSIQGNDIEAIAIILDDAWLLGGGIERSIGDFGFWFEAAYMDWRQSNNAEGNASENNTDGNNSLENITVDNFATNTLPLAGAYTDNYWRSSIGSDYALNEDVIIMIEYHYNGAGSNNVENYTKLATQAPYQKAGVYLYGEHYLIPALTWLVSPLVSVSASAFYNISDSSVFLTVSSETSWSDNLYSDFGLYISHGDTLQYNASGANGNYAFGSEFGAYPLSVYGSLRYYF</sequence>
<evidence type="ECO:0000313" key="2">
    <source>
        <dbReference type="Proteomes" id="UP000000547"/>
    </source>
</evidence>
<dbReference type="EMBL" id="CP000083">
    <property type="protein sequence ID" value="AAZ25797.1"/>
    <property type="molecule type" value="Genomic_DNA"/>
</dbReference>
<proteinExistence type="predicted"/>
<evidence type="ECO:0008006" key="3">
    <source>
        <dbReference type="Google" id="ProtNLM"/>
    </source>
</evidence>
<accession>Q47U46</accession>
<dbReference type="RefSeq" id="WP_011045757.1">
    <property type="nucleotide sequence ID" value="NC_003910.7"/>
</dbReference>
<gene>
    <name evidence="1" type="ordered locus">CPS_5039</name>
</gene>